<proteinExistence type="predicted"/>
<dbReference type="PANTHER" id="PTHR31170:SF25">
    <property type="entry name" value="BNAA09G04570D PROTEIN"/>
    <property type="match status" value="1"/>
</dbReference>
<evidence type="ECO:0000256" key="1">
    <source>
        <dbReference type="SAM" id="Phobius"/>
    </source>
</evidence>
<keyword evidence="3" id="KW-1185">Reference proteome</keyword>
<accession>A0AA88QS33</accession>
<reference evidence="2" key="1">
    <citation type="submission" date="2022-12" db="EMBL/GenBank/DDBJ databases">
        <title>Draft genome assemblies for two species of Escallonia (Escalloniales).</title>
        <authorList>
            <person name="Chanderbali A."/>
            <person name="Dervinis C."/>
            <person name="Anghel I."/>
            <person name="Soltis D."/>
            <person name="Soltis P."/>
            <person name="Zapata F."/>
        </authorList>
    </citation>
    <scope>NUCLEOTIDE SEQUENCE</scope>
    <source>
        <strain evidence="2">UCBG92.1500</strain>
        <tissue evidence="2">Leaf</tissue>
    </source>
</reference>
<dbReference type="InterPro" id="IPR004158">
    <property type="entry name" value="DUF247_pln"/>
</dbReference>
<organism evidence="2 3">
    <name type="scientific">Escallonia rubra</name>
    <dbReference type="NCBI Taxonomy" id="112253"/>
    <lineage>
        <taxon>Eukaryota</taxon>
        <taxon>Viridiplantae</taxon>
        <taxon>Streptophyta</taxon>
        <taxon>Embryophyta</taxon>
        <taxon>Tracheophyta</taxon>
        <taxon>Spermatophyta</taxon>
        <taxon>Magnoliopsida</taxon>
        <taxon>eudicotyledons</taxon>
        <taxon>Gunneridae</taxon>
        <taxon>Pentapetalae</taxon>
        <taxon>asterids</taxon>
        <taxon>campanulids</taxon>
        <taxon>Escalloniales</taxon>
        <taxon>Escalloniaceae</taxon>
        <taxon>Escallonia</taxon>
    </lineage>
</organism>
<gene>
    <name evidence="2" type="ORF">RJ640_023411</name>
</gene>
<protein>
    <submittedName>
        <fullName evidence="2">Uncharacterized protein</fullName>
    </submittedName>
</protein>
<dbReference type="Pfam" id="PF03140">
    <property type="entry name" value="DUF247"/>
    <property type="match status" value="1"/>
</dbReference>
<name>A0AA88QS33_9ASTE</name>
<keyword evidence="1" id="KW-0812">Transmembrane</keyword>
<feature type="transmembrane region" description="Helical" evidence="1">
    <location>
        <begin position="130"/>
        <end position="153"/>
    </location>
</feature>
<sequence>MAFLSLSLSPRLSSSTSQTLSQSFSSSSYSSLSLSPLSPPSFPSAPFLVDTLINTKDDVEVLEKAGVLENHLGASEDAAILFNTICKEVVLGEFTFWNEWREVEKYCNSNSSKNFASWTELKRYYFSSRWALISVIAAFILFSLQAIQTIYTVRSFY</sequence>
<keyword evidence="1" id="KW-1133">Transmembrane helix</keyword>
<dbReference type="Proteomes" id="UP001187471">
    <property type="component" value="Unassembled WGS sequence"/>
</dbReference>
<evidence type="ECO:0000313" key="2">
    <source>
        <dbReference type="EMBL" id="KAK2976204.1"/>
    </source>
</evidence>
<dbReference type="AlphaFoldDB" id="A0AA88QS33"/>
<comment type="caution">
    <text evidence="2">The sequence shown here is derived from an EMBL/GenBank/DDBJ whole genome shotgun (WGS) entry which is preliminary data.</text>
</comment>
<dbReference type="PANTHER" id="PTHR31170">
    <property type="entry name" value="BNAC04G53230D PROTEIN"/>
    <property type="match status" value="1"/>
</dbReference>
<dbReference type="EMBL" id="JAVXUO010002104">
    <property type="protein sequence ID" value="KAK2976204.1"/>
    <property type="molecule type" value="Genomic_DNA"/>
</dbReference>
<evidence type="ECO:0000313" key="3">
    <source>
        <dbReference type="Proteomes" id="UP001187471"/>
    </source>
</evidence>
<keyword evidence="1" id="KW-0472">Membrane</keyword>